<dbReference type="Proteomes" id="UP000683360">
    <property type="component" value="Unassembled WGS sequence"/>
</dbReference>
<evidence type="ECO:0000313" key="3">
    <source>
        <dbReference type="EMBL" id="CAG2214724.1"/>
    </source>
</evidence>
<dbReference type="InterPro" id="IPR032171">
    <property type="entry name" value="COR-A"/>
</dbReference>
<accession>A0A8S3SCN9</accession>
<organism evidence="3 4">
    <name type="scientific">Mytilus edulis</name>
    <name type="common">Blue mussel</name>
    <dbReference type="NCBI Taxonomy" id="6550"/>
    <lineage>
        <taxon>Eukaryota</taxon>
        <taxon>Metazoa</taxon>
        <taxon>Spiralia</taxon>
        <taxon>Lophotrochozoa</taxon>
        <taxon>Mollusca</taxon>
        <taxon>Bivalvia</taxon>
        <taxon>Autobranchia</taxon>
        <taxon>Pteriomorphia</taxon>
        <taxon>Mytilida</taxon>
        <taxon>Mytiloidea</taxon>
        <taxon>Mytilidae</taxon>
        <taxon>Mytilinae</taxon>
        <taxon>Mytilus</taxon>
    </lineage>
</organism>
<dbReference type="AlphaFoldDB" id="A0A8S3SCN9"/>
<dbReference type="Pfam" id="PF16095">
    <property type="entry name" value="COR-A"/>
    <property type="match status" value="1"/>
</dbReference>
<evidence type="ECO:0000313" key="4">
    <source>
        <dbReference type="Proteomes" id="UP000683360"/>
    </source>
</evidence>
<dbReference type="EMBL" id="CAJPWZ010001419">
    <property type="protein sequence ID" value="CAG2214724.1"/>
    <property type="molecule type" value="Genomic_DNA"/>
</dbReference>
<name>A0A8S3SCN9_MYTED</name>
<keyword evidence="4" id="KW-1185">Reference proteome</keyword>
<dbReference type="OrthoDB" id="5986756at2759"/>
<reference evidence="3" key="1">
    <citation type="submission" date="2021-03" db="EMBL/GenBank/DDBJ databases">
        <authorList>
            <person name="Bekaert M."/>
        </authorList>
    </citation>
    <scope>NUCLEOTIDE SEQUENCE</scope>
</reference>
<evidence type="ECO:0000256" key="1">
    <source>
        <dbReference type="ARBA" id="ARBA00022737"/>
    </source>
</evidence>
<gene>
    <name evidence="3" type="ORF">MEDL_28540</name>
</gene>
<evidence type="ECO:0000259" key="2">
    <source>
        <dbReference type="Pfam" id="PF16095"/>
    </source>
</evidence>
<comment type="caution">
    <text evidence="3">The sequence shown here is derived from an EMBL/GenBank/DDBJ whole genome shotgun (WGS) entry which is preliminary data.</text>
</comment>
<proteinExistence type="predicted"/>
<sequence length="514" mass="59776">MPLNEEELRLFLEYHHEIRALVYFKDLPDFIILDTQWLSDAFKCIVTAEKFQFDVSRHKMKEKLEDLNVRGILHTEVLDDIFKDERNVLYKHEQHKDDILNIMEKFDIIIPATRESADEKPCYYVPCMVKSKPEYDIYKMLNVTKDTCQKSTWLCFKFRFLPPHLINHLIASLSRVYEVAQLTVHNKKKLQVALFKDNVVFELKQTKLRKLLLMKFQNIIQVQVLEFGTGAVIKREPEVVTGSNEFSEEEITEYLCGSCTKLHPFIGEWSKDGHEVLSLSKSPEDVPRYYPNAESLGQIQTTGTSTKVRVRVQAGERVFSNINDEATGTDSSSVLTKEEINFTKMGMIALNIFADVLYDLLKQDKANVCPRIDCDITYLYGEHRKLNIHIPSNSWGGKWQRIQTTDIAIGDDIERIRLMRNELQHSRIFKLDETRFNELSNMSSDILKRFDRHNTPLRLYTDHLNDILAKTISAEEVKSIENEISGSTRNHHLQTTDSNQILEINQKSPLSDNI</sequence>
<protein>
    <recommendedName>
        <fullName evidence="2">COR domain-containing protein</fullName>
    </recommendedName>
</protein>
<feature type="domain" description="COR" evidence="2">
    <location>
        <begin position="5"/>
        <end position="127"/>
    </location>
</feature>
<keyword evidence="1" id="KW-0677">Repeat</keyword>